<reference evidence="1" key="1">
    <citation type="submission" date="2022-09" db="EMBL/GenBank/DDBJ databases">
        <title>Fusarium specimens isolated from Avocado Roots.</title>
        <authorList>
            <person name="Stajich J."/>
            <person name="Roper C."/>
            <person name="Heimlech-Rivalta G."/>
        </authorList>
    </citation>
    <scope>NUCLEOTIDE SEQUENCE</scope>
    <source>
        <strain evidence="1">CF00136</strain>
    </source>
</reference>
<gene>
    <name evidence="1" type="ORF">NW762_010803</name>
</gene>
<comment type="caution">
    <text evidence="1">The sequence shown here is derived from an EMBL/GenBank/DDBJ whole genome shotgun (WGS) entry which is preliminary data.</text>
</comment>
<organism evidence="1 2">
    <name type="scientific">Fusarium torreyae</name>
    <dbReference type="NCBI Taxonomy" id="1237075"/>
    <lineage>
        <taxon>Eukaryota</taxon>
        <taxon>Fungi</taxon>
        <taxon>Dikarya</taxon>
        <taxon>Ascomycota</taxon>
        <taxon>Pezizomycotina</taxon>
        <taxon>Sordariomycetes</taxon>
        <taxon>Hypocreomycetidae</taxon>
        <taxon>Hypocreales</taxon>
        <taxon>Nectriaceae</taxon>
        <taxon>Fusarium</taxon>
    </lineage>
</organism>
<accession>A0A9W8RTT3</accession>
<evidence type="ECO:0000313" key="1">
    <source>
        <dbReference type="EMBL" id="KAJ4252897.1"/>
    </source>
</evidence>
<dbReference type="OrthoDB" id="4191831at2759"/>
<evidence type="ECO:0000313" key="2">
    <source>
        <dbReference type="Proteomes" id="UP001152049"/>
    </source>
</evidence>
<protein>
    <recommendedName>
        <fullName evidence="3">F-box domain-containing protein</fullName>
    </recommendedName>
</protein>
<dbReference type="EMBL" id="JAOQAZ010000025">
    <property type="protein sequence ID" value="KAJ4252897.1"/>
    <property type="molecule type" value="Genomic_DNA"/>
</dbReference>
<dbReference type="Proteomes" id="UP001152049">
    <property type="component" value="Unassembled WGS sequence"/>
</dbReference>
<proteinExistence type="predicted"/>
<name>A0A9W8RTT3_9HYPO</name>
<evidence type="ECO:0008006" key="3">
    <source>
        <dbReference type="Google" id="ProtNLM"/>
    </source>
</evidence>
<sequence length="487" mass="55518">MDVKAKTPACLSSCPNEVQLLIVEELLGYEYADLCNMIRLNKHFYNIAQPVLFRRIFVGWAPGNSPCLTTVTRTLLERPDLAKEVKYLRLDGYKFPDRCPDMMPTISVAGLNMNKVATFIEETGADFADAWAEAVSDGEVDALVTLLIAILPRIREIWLGPDFSIEIYYLAMMFDPDRRSKPGANFPAHERLRALTVRNDIVDSYHSWLDFTYSAQAFFNIPTLEALSFAVISSSTPAFWLKGRPKALQRLVELHLHRVRESQLEDFFRLAPKMETLRWIWSWNPEHHEEFTNVIDVDMLESALETKSLDLETLDIVVVDDAGIEDPSKLWQVGMLGELNVLRDFYVLQQLTVPLPLLMGWSSKSAAWLKDKIPPCLTSLTLTDDLCQQKEYDWSKKSIRSLTNAFLYGEVNVQRTDIQIFTIAGATFSDVWTDKEIDILREGCERYGIDFDVLDYTPAEYRAEAEAEARKERYGSCSCATQDGDGV</sequence>
<dbReference type="AlphaFoldDB" id="A0A9W8RTT3"/>
<keyword evidence="2" id="KW-1185">Reference proteome</keyword>